<protein>
    <submittedName>
        <fullName evidence="2">Uncharacterized protein</fullName>
    </submittedName>
</protein>
<accession>A0ABU5MXG6</accession>
<name>A0ABU5MXG6_9BACT</name>
<dbReference type="Proteomes" id="UP001290861">
    <property type="component" value="Unassembled WGS sequence"/>
</dbReference>
<proteinExistence type="predicted"/>
<gene>
    <name evidence="2" type="ORF">P9H32_09490</name>
</gene>
<evidence type="ECO:0000256" key="1">
    <source>
        <dbReference type="SAM" id="MobiDB-lite"/>
    </source>
</evidence>
<comment type="caution">
    <text evidence="2">The sequence shown here is derived from an EMBL/GenBank/DDBJ whole genome shotgun (WGS) entry which is preliminary data.</text>
</comment>
<keyword evidence="3" id="KW-1185">Reference proteome</keyword>
<reference evidence="2 3" key="1">
    <citation type="journal article" date="2024" name="Appl. Environ. Microbiol.">
        <title>Pontiella agarivorans sp. nov., a novel marine anaerobic bacterium capable of degrading macroalgal polysaccharides and fixing nitrogen.</title>
        <authorList>
            <person name="Liu N."/>
            <person name="Kivenson V."/>
            <person name="Peng X."/>
            <person name="Cui Z."/>
            <person name="Lankiewicz T.S."/>
            <person name="Gosselin K.M."/>
            <person name="English C.J."/>
            <person name="Blair E.M."/>
            <person name="O'Malley M.A."/>
            <person name="Valentine D.L."/>
        </authorList>
    </citation>
    <scope>NUCLEOTIDE SEQUENCE [LARGE SCALE GENOMIC DNA]</scope>
    <source>
        <strain evidence="2 3">NLcol2</strain>
    </source>
</reference>
<evidence type="ECO:0000313" key="3">
    <source>
        <dbReference type="Proteomes" id="UP001290861"/>
    </source>
</evidence>
<dbReference type="EMBL" id="JARVCO010000010">
    <property type="protein sequence ID" value="MDZ8118860.1"/>
    <property type="molecule type" value="Genomic_DNA"/>
</dbReference>
<feature type="compositionally biased region" description="Basic residues" evidence="1">
    <location>
        <begin position="48"/>
        <end position="60"/>
    </location>
</feature>
<evidence type="ECO:0000313" key="2">
    <source>
        <dbReference type="EMBL" id="MDZ8118860.1"/>
    </source>
</evidence>
<feature type="region of interest" description="Disordered" evidence="1">
    <location>
        <begin position="33"/>
        <end position="67"/>
    </location>
</feature>
<dbReference type="RefSeq" id="WP_322608653.1">
    <property type="nucleotide sequence ID" value="NZ_JARVCO010000010.1"/>
</dbReference>
<organism evidence="2 3">
    <name type="scientific">Pontiella agarivorans</name>
    <dbReference type="NCBI Taxonomy" id="3038953"/>
    <lineage>
        <taxon>Bacteria</taxon>
        <taxon>Pseudomonadati</taxon>
        <taxon>Kiritimatiellota</taxon>
        <taxon>Kiritimatiellia</taxon>
        <taxon>Kiritimatiellales</taxon>
        <taxon>Pontiellaceae</taxon>
        <taxon>Pontiella</taxon>
    </lineage>
</organism>
<sequence>MNKQIQINQKLMEREDLLVDVFDLERQINVILGGEPYPLTPPDDLPSRRKRKKSKRKAAPKKAPPVRLRKLDPETEKAYRVDYQEKGEFKTEIHFDARPVALLINTDLPDIRVLKVETIAQDETGELQTIEVIYQSEPEEALGISEG</sequence>